<dbReference type="InterPro" id="IPR005110">
    <property type="entry name" value="MoeA_linker/N"/>
</dbReference>
<dbReference type="AlphaFoldDB" id="A0A2M8PBT4"/>
<dbReference type="UniPathway" id="UPA00344"/>
<keyword evidence="5 11" id="KW-0500">Molybdenum</keyword>
<gene>
    <name evidence="13" type="ORF">CUN49_12855</name>
</gene>
<dbReference type="NCBIfam" id="TIGR00177">
    <property type="entry name" value="molyb_syn"/>
    <property type="match status" value="1"/>
</dbReference>
<organism evidence="13 14">
    <name type="scientific">Candidatus Thermofonsia Clade 1 bacterium</name>
    <dbReference type="NCBI Taxonomy" id="2364210"/>
    <lineage>
        <taxon>Bacteria</taxon>
        <taxon>Bacillati</taxon>
        <taxon>Chloroflexota</taxon>
        <taxon>Candidatus Thermofontia</taxon>
        <taxon>Candidatus Thermofonsia Clade 1</taxon>
    </lineage>
</organism>
<evidence type="ECO:0000256" key="7">
    <source>
        <dbReference type="ARBA" id="ARBA00022723"/>
    </source>
</evidence>
<dbReference type="GO" id="GO:0005829">
    <property type="term" value="C:cytosol"/>
    <property type="evidence" value="ECO:0007669"/>
    <property type="project" value="TreeGrafter"/>
</dbReference>
<feature type="domain" description="MoaB/Mog" evidence="12">
    <location>
        <begin position="87"/>
        <end position="223"/>
    </location>
</feature>
<evidence type="ECO:0000313" key="13">
    <source>
        <dbReference type="EMBL" id="PJF34996.1"/>
    </source>
</evidence>
<dbReference type="InterPro" id="IPR005111">
    <property type="entry name" value="MoeA_C_domain_IV"/>
</dbReference>
<feature type="non-terminal residue" evidence="13">
    <location>
        <position position="1"/>
    </location>
</feature>
<dbReference type="Gene3D" id="2.40.340.10">
    <property type="entry name" value="MoeA, C-terminal, domain IV"/>
    <property type="match status" value="1"/>
</dbReference>
<dbReference type="SUPFAM" id="SSF63867">
    <property type="entry name" value="MoeA C-terminal domain-like"/>
    <property type="match status" value="1"/>
</dbReference>
<dbReference type="Pfam" id="PF03453">
    <property type="entry name" value="MoeA_N"/>
    <property type="match status" value="1"/>
</dbReference>
<evidence type="ECO:0000256" key="8">
    <source>
        <dbReference type="ARBA" id="ARBA00022842"/>
    </source>
</evidence>
<reference evidence="13 14" key="1">
    <citation type="submission" date="2017-11" db="EMBL/GenBank/DDBJ databases">
        <title>Evolution of Phototrophy in the Chloroflexi Phylum Driven by Horizontal Gene Transfer.</title>
        <authorList>
            <person name="Ward L.M."/>
            <person name="Hemp J."/>
            <person name="Shih P.M."/>
            <person name="Mcglynn S.E."/>
            <person name="Fischer W."/>
        </authorList>
    </citation>
    <scope>NUCLEOTIDE SEQUENCE [LARGE SCALE GENOMIC DNA]</scope>
    <source>
        <strain evidence="13">JP3_13</strain>
    </source>
</reference>
<evidence type="ECO:0000313" key="14">
    <source>
        <dbReference type="Proteomes" id="UP000229681"/>
    </source>
</evidence>
<comment type="similarity">
    <text evidence="4 11">Belongs to the MoeA family.</text>
</comment>
<comment type="caution">
    <text evidence="13">The sequence shown here is derived from an EMBL/GenBank/DDBJ whole genome shotgun (WGS) entry which is preliminary data.</text>
</comment>
<dbReference type="SUPFAM" id="SSF53218">
    <property type="entry name" value="Molybdenum cofactor biosynthesis proteins"/>
    <property type="match status" value="1"/>
</dbReference>
<dbReference type="PANTHER" id="PTHR10192">
    <property type="entry name" value="MOLYBDOPTERIN BIOSYNTHESIS PROTEIN"/>
    <property type="match status" value="1"/>
</dbReference>
<evidence type="ECO:0000256" key="9">
    <source>
        <dbReference type="ARBA" id="ARBA00023150"/>
    </source>
</evidence>
<dbReference type="SUPFAM" id="SSF63882">
    <property type="entry name" value="MoeA N-terminal region -like"/>
    <property type="match status" value="1"/>
</dbReference>
<dbReference type="Gene3D" id="3.90.105.10">
    <property type="entry name" value="Molybdopterin biosynthesis moea protein, domain 2"/>
    <property type="match status" value="1"/>
</dbReference>
<dbReference type="Pfam" id="PF03454">
    <property type="entry name" value="MoeA_C"/>
    <property type="match status" value="1"/>
</dbReference>
<comment type="cofactor">
    <cofactor evidence="1 11">
        <name>Mg(2+)</name>
        <dbReference type="ChEBI" id="CHEBI:18420"/>
    </cofactor>
</comment>
<dbReference type="InterPro" id="IPR038987">
    <property type="entry name" value="MoeA-like"/>
</dbReference>
<dbReference type="PROSITE" id="PS01079">
    <property type="entry name" value="MOCF_BIOSYNTHESIS_2"/>
    <property type="match status" value="1"/>
</dbReference>
<dbReference type="InterPro" id="IPR036688">
    <property type="entry name" value="MoeA_C_domain_IV_sf"/>
</dbReference>
<protein>
    <recommendedName>
        <fullName evidence="11">Molybdopterin molybdenumtransferase</fullName>
        <ecNumber evidence="11">2.10.1.1</ecNumber>
    </recommendedName>
</protein>
<evidence type="ECO:0000256" key="1">
    <source>
        <dbReference type="ARBA" id="ARBA00001946"/>
    </source>
</evidence>
<comment type="pathway">
    <text evidence="3 11">Cofactor biosynthesis; molybdopterin biosynthesis.</text>
</comment>
<dbReference type="FunFam" id="3.40.980.10:FF:000004">
    <property type="entry name" value="Molybdopterin molybdenumtransferase"/>
    <property type="match status" value="1"/>
</dbReference>
<dbReference type="Pfam" id="PF00994">
    <property type="entry name" value="MoCF_biosynth"/>
    <property type="match status" value="1"/>
</dbReference>
<dbReference type="EC" id="2.10.1.1" evidence="11"/>
<comment type="catalytic activity">
    <reaction evidence="10">
        <text>adenylyl-molybdopterin + molybdate = Mo-molybdopterin + AMP + H(+)</text>
        <dbReference type="Rhea" id="RHEA:35047"/>
        <dbReference type="ChEBI" id="CHEBI:15378"/>
        <dbReference type="ChEBI" id="CHEBI:36264"/>
        <dbReference type="ChEBI" id="CHEBI:62727"/>
        <dbReference type="ChEBI" id="CHEBI:71302"/>
        <dbReference type="ChEBI" id="CHEBI:456215"/>
        <dbReference type="EC" id="2.10.1.1"/>
    </reaction>
</comment>
<evidence type="ECO:0000256" key="11">
    <source>
        <dbReference type="RuleBase" id="RU365090"/>
    </source>
</evidence>
<dbReference type="PANTHER" id="PTHR10192:SF5">
    <property type="entry name" value="GEPHYRIN"/>
    <property type="match status" value="1"/>
</dbReference>
<dbReference type="GO" id="GO:0046872">
    <property type="term" value="F:metal ion binding"/>
    <property type="evidence" value="ECO:0007669"/>
    <property type="project" value="UniProtKB-UniRule"/>
</dbReference>
<evidence type="ECO:0000256" key="3">
    <source>
        <dbReference type="ARBA" id="ARBA00005046"/>
    </source>
</evidence>
<dbReference type="InterPro" id="IPR036425">
    <property type="entry name" value="MoaB/Mog-like_dom_sf"/>
</dbReference>
<dbReference type="GO" id="GO:0006777">
    <property type="term" value="P:Mo-molybdopterin cofactor biosynthetic process"/>
    <property type="evidence" value="ECO:0007669"/>
    <property type="project" value="UniProtKB-UniRule"/>
</dbReference>
<dbReference type="EMBL" id="PGTM01000228">
    <property type="protein sequence ID" value="PJF34996.1"/>
    <property type="molecule type" value="Genomic_DNA"/>
</dbReference>
<keyword evidence="7 11" id="KW-0479">Metal-binding</keyword>
<keyword evidence="9 11" id="KW-0501">Molybdenum cofactor biosynthesis</keyword>
<dbReference type="Gene3D" id="3.40.980.10">
    <property type="entry name" value="MoaB/Mog-like domain"/>
    <property type="match status" value="1"/>
</dbReference>
<dbReference type="InterPro" id="IPR036135">
    <property type="entry name" value="MoeA_linker/N_sf"/>
</dbReference>
<keyword evidence="8 11" id="KW-0460">Magnesium</keyword>
<dbReference type="CDD" id="cd00887">
    <property type="entry name" value="MoeA"/>
    <property type="match status" value="1"/>
</dbReference>
<evidence type="ECO:0000256" key="6">
    <source>
        <dbReference type="ARBA" id="ARBA00022679"/>
    </source>
</evidence>
<evidence type="ECO:0000259" key="12">
    <source>
        <dbReference type="SMART" id="SM00852"/>
    </source>
</evidence>
<sequence>PEGADAVVPVEQTDDAPSRFALNSPLPQQVLIRAAVPVGNGVRPAGEDVRAGASVLEAGRRLRAADIGILAGLGMAQVPVVRRPIVAILSTGDELLPPHLPLAKGKIHDMNGMALCASVQSLGGVPRFLGIAPDSVEAVYSRLEAAAQADMIISTAGVSVGALDVVKEAITRRGTLSLWRVNIRPGKPLAFGVFGAVPFFGLPGNPVSALVTFDVFVRPALLRLLGSAEAQTPQAIAEVAEAMTSDGRRTYARVRLRRQPDGRLLAYSTGTQSSGAISSLVNADGLLIIPEGMTEVPVGARLPVRLFDQAL</sequence>
<evidence type="ECO:0000256" key="2">
    <source>
        <dbReference type="ARBA" id="ARBA00002901"/>
    </source>
</evidence>
<evidence type="ECO:0000256" key="10">
    <source>
        <dbReference type="ARBA" id="ARBA00047317"/>
    </source>
</evidence>
<dbReference type="GO" id="GO:0061599">
    <property type="term" value="F:molybdopterin molybdotransferase activity"/>
    <property type="evidence" value="ECO:0007669"/>
    <property type="project" value="UniProtKB-UniRule"/>
</dbReference>
<keyword evidence="6 11" id="KW-0808">Transferase</keyword>
<evidence type="ECO:0000256" key="4">
    <source>
        <dbReference type="ARBA" id="ARBA00010763"/>
    </source>
</evidence>
<dbReference type="SMART" id="SM00852">
    <property type="entry name" value="MoCF_biosynth"/>
    <property type="match status" value="1"/>
</dbReference>
<comment type="function">
    <text evidence="2 11">Catalyzes the insertion of molybdate into adenylated molybdopterin with the concomitant release of AMP.</text>
</comment>
<dbReference type="InterPro" id="IPR008284">
    <property type="entry name" value="MoCF_biosynth_CS"/>
</dbReference>
<dbReference type="Proteomes" id="UP000229681">
    <property type="component" value="Unassembled WGS sequence"/>
</dbReference>
<dbReference type="Gene3D" id="2.170.190.11">
    <property type="entry name" value="Molybdopterin biosynthesis moea protein, domain 3"/>
    <property type="match status" value="1"/>
</dbReference>
<dbReference type="InterPro" id="IPR001453">
    <property type="entry name" value="MoaB/Mog_dom"/>
</dbReference>
<name>A0A2M8PBT4_9CHLR</name>
<evidence type="ECO:0000256" key="5">
    <source>
        <dbReference type="ARBA" id="ARBA00022505"/>
    </source>
</evidence>
<proteinExistence type="inferred from homology"/>
<accession>A0A2M8PBT4</accession>